<dbReference type="InterPro" id="IPR000014">
    <property type="entry name" value="PAS"/>
</dbReference>
<evidence type="ECO:0000256" key="4">
    <source>
        <dbReference type="ARBA" id="ARBA00022679"/>
    </source>
</evidence>
<dbReference type="PRINTS" id="PR00344">
    <property type="entry name" value="BCTRLSENSOR"/>
</dbReference>
<protein>
    <recommendedName>
        <fullName evidence="2">histidine kinase</fullName>
        <ecNumber evidence="2">2.7.13.3</ecNumber>
    </recommendedName>
</protein>
<dbReference type="RefSeq" id="WP_009542542.1">
    <property type="nucleotide sequence ID" value="NZ_ANHY01000022.1"/>
</dbReference>
<dbReference type="SMART" id="SM00387">
    <property type="entry name" value="HATPase_c"/>
    <property type="match status" value="1"/>
</dbReference>
<proteinExistence type="predicted"/>
<dbReference type="AlphaFoldDB" id="K9H8I3"/>
<evidence type="ECO:0000256" key="2">
    <source>
        <dbReference type="ARBA" id="ARBA00012438"/>
    </source>
</evidence>
<dbReference type="PROSITE" id="PS50112">
    <property type="entry name" value="PAS"/>
    <property type="match status" value="1"/>
</dbReference>
<evidence type="ECO:0000256" key="1">
    <source>
        <dbReference type="ARBA" id="ARBA00000085"/>
    </source>
</evidence>
<dbReference type="SMART" id="SM00091">
    <property type="entry name" value="PAS"/>
    <property type="match status" value="2"/>
</dbReference>
<evidence type="ECO:0000256" key="5">
    <source>
        <dbReference type="ARBA" id="ARBA00022777"/>
    </source>
</evidence>
<dbReference type="SUPFAM" id="SSF47384">
    <property type="entry name" value="Homodimeric domain of signal transducing histidine kinase"/>
    <property type="match status" value="1"/>
</dbReference>
<dbReference type="NCBIfam" id="TIGR00229">
    <property type="entry name" value="sensory_box"/>
    <property type="match status" value="1"/>
</dbReference>
<dbReference type="PROSITE" id="PS50109">
    <property type="entry name" value="HIS_KIN"/>
    <property type="match status" value="1"/>
</dbReference>
<dbReference type="SMART" id="SM00388">
    <property type="entry name" value="HisKA"/>
    <property type="match status" value="1"/>
</dbReference>
<evidence type="ECO:0000259" key="6">
    <source>
        <dbReference type="PROSITE" id="PS50109"/>
    </source>
</evidence>
<dbReference type="InterPro" id="IPR005467">
    <property type="entry name" value="His_kinase_dom"/>
</dbReference>
<dbReference type="InterPro" id="IPR036890">
    <property type="entry name" value="HATPase_C_sf"/>
</dbReference>
<dbReference type="Gene3D" id="3.30.450.20">
    <property type="entry name" value="PAS domain"/>
    <property type="match status" value="2"/>
</dbReference>
<gene>
    <name evidence="8" type="ORF">C882_2147</name>
</gene>
<dbReference type="STRING" id="1238182.C882_2147"/>
<comment type="caution">
    <text evidence="8">The sequence shown here is derived from an EMBL/GenBank/DDBJ whole genome shotgun (WGS) entry which is preliminary data.</text>
</comment>
<keyword evidence="5 8" id="KW-0418">Kinase</keyword>
<accession>K9H8I3</accession>
<dbReference type="Pfam" id="PF02518">
    <property type="entry name" value="HATPase_c"/>
    <property type="match status" value="1"/>
</dbReference>
<dbReference type="InterPro" id="IPR004358">
    <property type="entry name" value="Sig_transdc_His_kin-like_C"/>
</dbReference>
<evidence type="ECO:0000259" key="7">
    <source>
        <dbReference type="PROSITE" id="PS50112"/>
    </source>
</evidence>
<dbReference type="InterPro" id="IPR036097">
    <property type="entry name" value="HisK_dim/P_sf"/>
</dbReference>
<evidence type="ECO:0000313" key="8">
    <source>
        <dbReference type="EMBL" id="EKV26923.1"/>
    </source>
</evidence>
<dbReference type="CDD" id="cd00130">
    <property type="entry name" value="PAS"/>
    <property type="match status" value="2"/>
</dbReference>
<dbReference type="CDD" id="cd00082">
    <property type="entry name" value="HisKA"/>
    <property type="match status" value="1"/>
</dbReference>
<dbReference type="Pfam" id="PF12860">
    <property type="entry name" value="PAS_7"/>
    <property type="match status" value="1"/>
</dbReference>
<organism evidence="8 9">
    <name type="scientific">Caenispirillum salinarum AK4</name>
    <dbReference type="NCBI Taxonomy" id="1238182"/>
    <lineage>
        <taxon>Bacteria</taxon>
        <taxon>Pseudomonadati</taxon>
        <taxon>Pseudomonadota</taxon>
        <taxon>Alphaproteobacteria</taxon>
        <taxon>Rhodospirillales</taxon>
        <taxon>Novispirillaceae</taxon>
        <taxon>Caenispirillum</taxon>
    </lineage>
</organism>
<keyword evidence="4" id="KW-0808">Transferase</keyword>
<dbReference type="InterPro" id="IPR003661">
    <property type="entry name" value="HisK_dim/P_dom"/>
</dbReference>
<keyword evidence="3" id="KW-0597">Phosphoprotein</keyword>
<dbReference type="Gene3D" id="1.10.287.130">
    <property type="match status" value="1"/>
</dbReference>
<feature type="domain" description="Histidine kinase" evidence="6">
    <location>
        <begin position="287"/>
        <end position="504"/>
    </location>
</feature>
<dbReference type="SUPFAM" id="SSF55874">
    <property type="entry name" value="ATPase domain of HSP90 chaperone/DNA topoisomerase II/histidine kinase"/>
    <property type="match status" value="1"/>
</dbReference>
<dbReference type="Pfam" id="PF00512">
    <property type="entry name" value="HisKA"/>
    <property type="match status" value="1"/>
</dbReference>
<dbReference type="EC" id="2.7.13.3" evidence="2"/>
<dbReference type="InterPro" id="IPR013656">
    <property type="entry name" value="PAS_4"/>
</dbReference>
<comment type="catalytic activity">
    <reaction evidence="1">
        <text>ATP + protein L-histidine = ADP + protein N-phospho-L-histidine.</text>
        <dbReference type="EC" id="2.7.13.3"/>
    </reaction>
</comment>
<dbReference type="PANTHER" id="PTHR43304:SF1">
    <property type="entry name" value="PAC DOMAIN-CONTAINING PROTEIN"/>
    <property type="match status" value="1"/>
</dbReference>
<reference evidence="8 9" key="1">
    <citation type="journal article" date="2013" name="Genome Announc.">
        <title>Draft Genome Sequence of an Alphaproteobacterium, Caenispirillum salinarum AK4(T), Isolated from a Solar Saltern.</title>
        <authorList>
            <person name="Khatri I."/>
            <person name="Singh A."/>
            <person name="Korpole S."/>
            <person name="Pinnaka A.K."/>
            <person name="Subramanian S."/>
        </authorList>
    </citation>
    <scope>NUCLEOTIDE SEQUENCE [LARGE SCALE GENOMIC DNA]</scope>
    <source>
        <strain evidence="8 9">AK4</strain>
    </source>
</reference>
<dbReference type="InterPro" id="IPR003594">
    <property type="entry name" value="HATPase_dom"/>
</dbReference>
<dbReference type="InterPro" id="IPR035965">
    <property type="entry name" value="PAS-like_dom_sf"/>
</dbReference>
<dbReference type="InterPro" id="IPR052162">
    <property type="entry name" value="Sensor_kinase/Photoreceptor"/>
</dbReference>
<feature type="domain" description="PAS" evidence="7">
    <location>
        <begin position="137"/>
        <end position="176"/>
    </location>
</feature>
<keyword evidence="9" id="KW-1185">Reference proteome</keyword>
<dbReference type="GO" id="GO:0000155">
    <property type="term" value="F:phosphorelay sensor kinase activity"/>
    <property type="evidence" value="ECO:0007669"/>
    <property type="project" value="InterPro"/>
</dbReference>
<dbReference type="OrthoDB" id="7313492at2"/>
<dbReference type="Gene3D" id="3.30.565.10">
    <property type="entry name" value="Histidine kinase-like ATPase, C-terminal domain"/>
    <property type="match status" value="1"/>
</dbReference>
<dbReference type="SUPFAM" id="SSF55785">
    <property type="entry name" value="PYP-like sensor domain (PAS domain)"/>
    <property type="match status" value="2"/>
</dbReference>
<dbReference type="Proteomes" id="UP000009881">
    <property type="component" value="Unassembled WGS sequence"/>
</dbReference>
<dbReference type="eggNOG" id="COG4251">
    <property type="taxonomic scope" value="Bacteria"/>
</dbReference>
<dbReference type="FunFam" id="3.30.565.10:FF:000006">
    <property type="entry name" value="Sensor histidine kinase WalK"/>
    <property type="match status" value="1"/>
</dbReference>
<evidence type="ECO:0000313" key="9">
    <source>
        <dbReference type="Proteomes" id="UP000009881"/>
    </source>
</evidence>
<evidence type="ECO:0000256" key="3">
    <source>
        <dbReference type="ARBA" id="ARBA00022553"/>
    </source>
</evidence>
<sequence>MRVRPNVFQAMMEDLPQAVMVTTADGMVLWCNAAARTLCDKPPPDAVQSDQANAPAPRTAFETIAADAHDALRDMIARALGTPETDSAHCRCTSAATGPTGRPRWLDWSAAPVDWEGVRAARLIGVDVTADVEANRDERLLREALDSIPDALVLFDTDDTVLFYNQAYRDFFWYMPPLEDMRGRPFEDVVRRSMAPPRVVADPLALSDPDAYIAKRRRRLHTPSPEPFELFTAEGRWHLVRERRTPEGRFIGIRSDITDRKRVEERLSELVKELAESNRELEQFAYVASHDLQEPLRMVTSYLQLLQRRYAGKLDDTADEFIRHAVDGGARMQRLIQDLLDYSRIGRGKRPPVPVPMAGVLHQVLRNLSVATADNGATVTVPDPESLPVVLADQGELVRLFQNIIGNALKYRHPERPPVVTVSVAPDADGWCISVTDNGIGIEEAHYDRIFMIFQRLHGRESYAGTGIGLAIAKKIVDRHGGRIWVESQAGEGSSFHIVLPAAAAGEDDMPVIMARR</sequence>
<dbReference type="EMBL" id="ANHY01000022">
    <property type="protein sequence ID" value="EKV26923.1"/>
    <property type="molecule type" value="Genomic_DNA"/>
</dbReference>
<dbReference type="PANTHER" id="PTHR43304">
    <property type="entry name" value="PHYTOCHROME-LIKE PROTEIN CPH1"/>
    <property type="match status" value="1"/>
</dbReference>
<dbReference type="Pfam" id="PF08448">
    <property type="entry name" value="PAS_4"/>
    <property type="match status" value="1"/>
</dbReference>
<name>K9H8I3_9PROT</name>